<evidence type="ECO:0000313" key="3">
    <source>
        <dbReference type="Proteomes" id="UP000187321"/>
    </source>
</evidence>
<accession>A0A1P8RJC2</accession>
<feature type="region of interest" description="Disordered" evidence="1">
    <location>
        <begin position="42"/>
        <end position="64"/>
    </location>
</feature>
<sequence length="96" mass="10865">MVERESREMRKHDTYKQDHWTVLDMEHVDKVFVANSETNGTPVVRIDMDGSIAPSTMNDVGEEGDNVQTSAWVPLPEAVELKHTLENAIDAARSER</sequence>
<dbReference type="Proteomes" id="UP000187321">
    <property type="component" value="Plasmid unnamed3"/>
</dbReference>
<geneLocation type="plasmid" evidence="2">
    <name>unnamed3</name>
</geneLocation>
<name>A0A1P8RJC2_9EURY</name>
<dbReference type="EMBL" id="CP019330">
    <property type="protein sequence ID" value="APX98708.1"/>
    <property type="molecule type" value="Genomic_DNA"/>
</dbReference>
<gene>
    <name evidence="2" type="ORF">BB347_18550</name>
</gene>
<protein>
    <recommendedName>
        <fullName evidence="4">DUF551 domain-containing protein</fullName>
    </recommendedName>
</protein>
<organism evidence="2 3">
    <name type="scientific">Natronorubrum daqingense</name>
    <dbReference type="NCBI Taxonomy" id="588898"/>
    <lineage>
        <taxon>Archaea</taxon>
        <taxon>Methanobacteriati</taxon>
        <taxon>Methanobacteriota</taxon>
        <taxon>Stenosarchaea group</taxon>
        <taxon>Halobacteria</taxon>
        <taxon>Halobacteriales</taxon>
        <taxon>Natrialbaceae</taxon>
        <taxon>Natronorubrum</taxon>
    </lineage>
</organism>
<reference evidence="2 3" key="1">
    <citation type="submission" date="2017-01" db="EMBL/GenBank/DDBJ databases">
        <title>Complete genome sequence of Haloterrigena daqingensis type strain (JX313T).</title>
        <authorList>
            <person name="Shuang W."/>
        </authorList>
    </citation>
    <scope>NUCLEOTIDE SEQUENCE [LARGE SCALE GENOMIC DNA]</scope>
    <source>
        <strain evidence="3">JX313</strain>
        <plasmid evidence="3">Plasmid unnamed3</plasmid>
    </source>
</reference>
<evidence type="ECO:0000256" key="1">
    <source>
        <dbReference type="SAM" id="MobiDB-lite"/>
    </source>
</evidence>
<evidence type="ECO:0008006" key="4">
    <source>
        <dbReference type="Google" id="ProtNLM"/>
    </source>
</evidence>
<evidence type="ECO:0000313" key="2">
    <source>
        <dbReference type="EMBL" id="APX98708.1"/>
    </source>
</evidence>
<proteinExistence type="predicted"/>
<dbReference type="AlphaFoldDB" id="A0A1P8RJC2"/>
<keyword evidence="2" id="KW-0614">Plasmid</keyword>
<dbReference type="KEGG" id="hda:BB347_18550"/>